<accession>A0A6A6BI95</accession>
<reference evidence="2" key="1">
    <citation type="journal article" date="2020" name="Stud. Mycol.">
        <title>101 Dothideomycetes genomes: a test case for predicting lifestyles and emergence of pathogens.</title>
        <authorList>
            <person name="Haridas S."/>
            <person name="Albert R."/>
            <person name="Binder M."/>
            <person name="Bloem J."/>
            <person name="Labutti K."/>
            <person name="Salamov A."/>
            <person name="Andreopoulos B."/>
            <person name="Baker S."/>
            <person name="Barry K."/>
            <person name="Bills G."/>
            <person name="Bluhm B."/>
            <person name="Cannon C."/>
            <person name="Castanera R."/>
            <person name="Culley D."/>
            <person name="Daum C."/>
            <person name="Ezra D."/>
            <person name="Gonzalez J."/>
            <person name="Henrissat B."/>
            <person name="Kuo A."/>
            <person name="Liang C."/>
            <person name="Lipzen A."/>
            <person name="Lutzoni F."/>
            <person name="Magnuson J."/>
            <person name="Mondo S."/>
            <person name="Nolan M."/>
            <person name="Ohm R."/>
            <person name="Pangilinan J."/>
            <person name="Park H.-J."/>
            <person name="Ramirez L."/>
            <person name="Alfaro M."/>
            <person name="Sun H."/>
            <person name="Tritt A."/>
            <person name="Yoshinaga Y."/>
            <person name="Zwiers L.-H."/>
            <person name="Turgeon B."/>
            <person name="Goodwin S."/>
            <person name="Spatafora J."/>
            <person name="Crous P."/>
            <person name="Grigoriev I."/>
        </authorList>
    </citation>
    <scope>NUCLEOTIDE SEQUENCE</scope>
    <source>
        <strain evidence="2">CBS 121167</strain>
    </source>
</reference>
<dbReference type="GeneID" id="54299536"/>
<feature type="domain" description="F-box" evidence="1">
    <location>
        <begin position="1"/>
        <end position="50"/>
    </location>
</feature>
<keyword evidence="3" id="KW-1185">Reference proteome</keyword>
<dbReference type="InterPro" id="IPR001810">
    <property type="entry name" value="F-box_dom"/>
</dbReference>
<organism evidence="2 3">
    <name type="scientific">Aplosporella prunicola CBS 121167</name>
    <dbReference type="NCBI Taxonomy" id="1176127"/>
    <lineage>
        <taxon>Eukaryota</taxon>
        <taxon>Fungi</taxon>
        <taxon>Dikarya</taxon>
        <taxon>Ascomycota</taxon>
        <taxon>Pezizomycotina</taxon>
        <taxon>Dothideomycetes</taxon>
        <taxon>Dothideomycetes incertae sedis</taxon>
        <taxon>Botryosphaeriales</taxon>
        <taxon>Aplosporellaceae</taxon>
        <taxon>Aplosporella</taxon>
    </lineage>
</organism>
<protein>
    <recommendedName>
        <fullName evidence="1">F-box domain-containing protein</fullName>
    </recommendedName>
</protein>
<dbReference type="Proteomes" id="UP000799438">
    <property type="component" value="Unassembled WGS sequence"/>
</dbReference>
<dbReference type="RefSeq" id="XP_033397993.1">
    <property type="nucleotide sequence ID" value="XM_033542039.1"/>
</dbReference>
<dbReference type="OrthoDB" id="5384804at2759"/>
<dbReference type="PROSITE" id="PS50181">
    <property type="entry name" value="FBOX"/>
    <property type="match status" value="1"/>
</dbReference>
<evidence type="ECO:0000313" key="3">
    <source>
        <dbReference type="Proteomes" id="UP000799438"/>
    </source>
</evidence>
<dbReference type="AlphaFoldDB" id="A0A6A6BI95"/>
<dbReference type="EMBL" id="ML995484">
    <property type="protein sequence ID" value="KAF2142281.1"/>
    <property type="molecule type" value="Genomic_DNA"/>
</dbReference>
<dbReference type="CDD" id="cd09917">
    <property type="entry name" value="F-box_SF"/>
    <property type="match status" value="1"/>
</dbReference>
<evidence type="ECO:0000259" key="1">
    <source>
        <dbReference type="PROSITE" id="PS50181"/>
    </source>
</evidence>
<proteinExistence type="predicted"/>
<sequence>MARLLDCPTEILLDVFGHLRNIDHVIQLALACSRLYRVFDNNRIEIVKRVILHSDVHKYDVALCHFNDTFQAFSSTQLNHPRDWNDIDMAACPSYLRFDECLNATDLTDNQVLDVLARWHGLKPLRHLYINCAVHASYINRPCHTGGQHYRIPCANLQPVNVLELYRTSHNSPRTECDRCTKLQLSDAEAARFYTALTKYWLNIMCERSSWVYHYGRLSAKNDVYKRIADVWFNHGAQSKEEEHVAIDRARQQLESLGRQDGGDGSGRYSASANADGNTSLLQESLEVLEVYDFVYGYLMQNTSITHGYYSWRHDHGDEDLETLEDDWTTFVFRARLALTPPDILQLLALTARWISDPTSKWSTERKTQYLRERGAFCTRGLHGSVSVQDEKRNNRWYCYDVAHLERACLSQLWARRRGQVDPADVALGWDQYRAWRWPNTARGNFRNLLADALAQPAAGDPGLGRVVRQRVPIPSF</sequence>
<name>A0A6A6BI95_9PEZI</name>
<evidence type="ECO:0000313" key="2">
    <source>
        <dbReference type="EMBL" id="KAF2142281.1"/>
    </source>
</evidence>
<gene>
    <name evidence="2" type="ORF">K452DRAFT_297606</name>
</gene>